<organism evidence="1 2">
    <name type="scientific">Nonomuraea insulae</name>
    <dbReference type="NCBI Taxonomy" id="1616787"/>
    <lineage>
        <taxon>Bacteria</taxon>
        <taxon>Bacillati</taxon>
        <taxon>Actinomycetota</taxon>
        <taxon>Actinomycetes</taxon>
        <taxon>Streptosporangiales</taxon>
        <taxon>Streptosporangiaceae</taxon>
        <taxon>Nonomuraea</taxon>
    </lineage>
</organism>
<evidence type="ECO:0008006" key="3">
    <source>
        <dbReference type="Google" id="ProtNLM"/>
    </source>
</evidence>
<sequence length="79" mass="8720">MLGVTNLPATLAGPRRLAELVRGEWSIESKDHYVRDVTFGEDRCKARTTSAPSILATMRSYPIGALRLLNFTNIADGTR</sequence>
<gene>
    <name evidence="1" type="ORF">ACFPZ3_19955</name>
</gene>
<comment type="caution">
    <text evidence="1">The sequence shown here is derived from an EMBL/GenBank/DDBJ whole genome shotgun (WGS) entry which is preliminary data.</text>
</comment>
<protein>
    <recommendedName>
        <fullName evidence="3">DDE family transposase</fullName>
    </recommendedName>
</protein>
<evidence type="ECO:0000313" key="2">
    <source>
        <dbReference type="Proteomes" id="UP001596058"/>
    </source>
</evidence>
<accession>A0ABW1CMQ3</accession>
<name>A0ABW1CMQ3_9ACTN</name>
<dbReference type="RefSeq" id="WP_379515653.1">
    <property type="nucleotide sequence ID" value="NZ_JBHSPA010000023.1"/>
</dbReference>
<dbReference type="EMBL" id="JBHSPA010000023">
    <property type="protein sequence ID" value="MFC5826148.1"/>
    <property type="molecule type" value="Genomic_DNA"/>
</dbReference>
<keyword evidence="2" id="KW-1185">Reference proteome</keyword>
<dbReference type="Proteomes" id="UP001596058">
    <property type="component" value="Unassembled WGS sequence"/>
</dbReference>
<reference evidence="2" key="1">
    <citation type="journal article" date="2019" name="Int. J. Syst. Evol. Microbiol.">
        <title>The Global Catalogue of Microorganisms (GCM) 10K type strain sequencing project: providing services to taxonomists for standard genome sequencing and annotation.</title>
        <authorList>
            <consortium name="The Broad Institute Genomics Platform"/>
            <consortium name="The Broad Institute Genome Sequencing Center for Infectious Disease"/>
            <person name="Wu L."/>
            <person name="Ma J."/>
        </authorList>
    </citation>
    <scope>NUCLEOTIDE SEQUENCE [LARGE SCALE GENOMIC DNA]</scope>
    <source>
        <strain evidence="2">CCUG 53903</strain>
    </source>
</reference>
<evidence type="ECO:0000313" key="1">
    <source>
        <dbReference type="EMBL" id="MFC5826148.1"/>
    </source>
</evidence>
<proteinExistence type="predicted"/>